<name>A0ABS9J3C8_9FLAO</name>
<evidence type="ECO:0000313" key="3">
    <source>
        <dbReference type="Proteomes" id="UP000829517"/>
    </source>
</evidence>
<comment type="caution">
    <text evidence="2">The sequence shown here is derived from an EMBL/GenBank/DDBJ whole genome shotgun (WGS) entry which is preliminary data.</text>
</comment>
<organism evidence="2 3">
    <name type="scientific">Joostella atrarenae</name>
    <dbReference type="NCBI Taxonomy" id="679257"/>
    <lineage>
        <taxon>Bacteria</taxon>
        <taxon>Pseudomonadati</taxon>
        <taxon>Bacteroidota</taxon>
        <taxon>Flavobacteriia</taxon>
        <taxon>Flavobacteriales</taxon>
        <taxon>Flavobacteriaceae</taxon>
        <taxon>Joostella</taxon>
    </lineage>
</organism>
<feature type="signal peptide" evidence="1">
    <location>
        <begin position="1"/>
        <end position="17"/>
    </location>
</feature>
<proteinExistence type="predicted"/>
<dbReference type="RefSeq" id="WP_236958913.1">
    <property type="nucleotide sequence ID" value="NZ_JAETXX010000004.1"/>
</dbReference>
<evidence type="ECO:0000313" key="2">
    <source>
        <dbReference type="EMBL" id="MCF8714947.1"/>
    </source>
</evidence>
<gene>
    <name evidence="2" type="ORF">JM658_08920</name>
</gene>
<dbReference type="InterPro" id="IPR032331">
    <property type="entry name" value="DUF4856"/>
</dbReference>
<keyword evidence="1" id="KW-0732">Signal</keyword>
<sequence length="405" mass="44174">MKSTFTKSLLIASLAIASCSSDDDNMGGEEVIEVTAPASYVFNRGSETTVSFTGQTQRIAMATELASAMMDFDNSSEALLLNVYANEENPFSDTALNESGKSIKSKVAASAEYFATNTVLSNEIKTKLEGFLSSQINEVFPNQEVVAEKGVAGQITGVGSTRIRYVSANGLEYNQTFAKSIIGSLMLDQAINNYLSDDVLDQGDNRSNNDDDIVEDGKNYTTMEHKWDEAYGYLYGASQDPTNPNLTLGDDRFLNSYLGQVDEDSDFNGVAANVFDAFKLGRAAIVAKNYEVRDEQAEIIQENLSIVPAVRAVHYLMGGKASIEAEDFGSAFHELSEGYGFVFSLQFTHNPETDAPYFSSSEVNGFIDQMMQGEYGLWDVSPEVLEEISEEIAAKFGFTVAQAVD</sequence>
<feature type="chain" id="PRO_5046269707" evidence="1">
    <location>
        <begin position="18"/>
        <end position="405"/>
    </location>
</feature>
<protein>
    <submittedName>
        <fullName evidence="2">DUF4856 domain-containing protein</fullName>
    </submittedName>
</protein>
<keyword evidence="3" id="KW-1185">Reference proteome</keyword>
<evidence type="ECO:0000256" key="1">
    <source>
        <dbReference type="SAM" id="SignalP"/>
    </source>
</evidence>
<dbReference type="Pfam" id="PF16148">
    <property type="entry name" value="DUF4856"/>
    <property type="match status" value="1"/>
</dbReference>
<dbReference type="PROSITE" id="PS51257">
    <property type="entry name" value="PROKAR_LIPOPROTEIN"/>
    <property type="match status" value="1"/>
</dbReference>
<accession>A0ABS9J3C8</accession>
<dbReference type="EMBL" id="JAETXX010000004">
    <property type="protein sequence ID" value="MCF8714947.1"/>
    <property type="molecule type" value="Genomic_DNA"/>
</dbReference>
<dbReference type="Proteomes" id="UP000829517">
    <property type="component" value="Unassembled WGS sequence"/>
</dbReference>
<reference evidence="2 3" key="1">
    <citation type="submission" date="2021-01" db="EMBL/GenBank/DDBJ databases">
        <title>Genome sequencing of Joostella atrarenae M1-2 (= KCTC 23194).</title>
        <authorList>
            <person name="Zakaria M.R."/>
            <person name="Lam M.Q."/>
            <person name="Chong C.S."/>
        </authorList>
    </citation>
    <scope>NUCLEOTIDE SEQUENCE [LARGE SCALE GENOMIC DNA]</scope>
    <source>
        <strain evidence="2 3">M1-2</strain>
    </source>
</reference>